<evidence type="ECO:0000313" key="7">
    <source>
        <dbReference type="Proteomes" id="UP000606730"/>
    </source>
</evidence>
<dbReference type="SUPFAM" id="SSF48498">
    <property type="entry name" value="Tetracyclin repressor-like, C-terminal domain"/>
    <property type="match status" value="1"/>
</dbReference>
<dbReference type="SUPFAM" id="SSF46689">
    <property type="entry name" value="Homeodomain-like"/>
    <property type="match status" value="1"/>
</dbReference>
<feature type="domain" description="HTH tetR-type" evidence="5">
    <location>
        <begin position="1"/>
        <end position="37"/>
    </location>
</feature>
<keyword evidence="2 4" id="KW-0238">DNA-binding</keyword>
<dbReference type="GO" id="GO:0003700">
    <property type="term" value="F:DNA-binding transcription factor activity"/>
    <property type="evidence" value="ECO:0007669"/>
    <property type="project" value="TreeGrafter"/>
</dbReference>
<dbReference type="PANTHER" id="PTHR30055">
    <property type="entry name" value="HTH-TYPE TRANSCRIPTIONAL REGULATOR RUTR"/>
    <property type="match status" value="1"/>
</dbReference>
<dbReference type="PANTHER" id="PTHR30055:SF234">
    <property type="entry name" value="HTH-TYPE TRANSCRIPTIONAL REGULATOR BETI"/>
    <property type="match status" value="1"/>
</dbReference>
<comment type="caution">
    <text evidence="6">The sequence shown here is derived from an EMBL/GenBank/DDBJ whole genome shotgun (WGS) entry which is preliminary data.</text>
</comment>
<gene>
    <name evidence="6" type="ORF">GCM10011517_02840</name>
</gene>
<evidence type="ECO:0000256" key="2">
    <source>
        <dbReference type="ARBA" id="ARBA00023125"/>
    </source>
</evidence>
<protein>
    <submittedName>
        <fullName evidence="6">TetR family transcriptional regulator</fullName>
    </submittedName>
</protein>
<dbReference type="Pfam" id="PF17932">
    <property type="entry name" value="TetR_C_24"/>
    <property type="match status" value="1"/>
</dbReference>
<name>A0A917ABF3_9RHOB</name>
<dbReference type="AlphaFoldDB" id="A0A917ABF3"/>
<keyword evidence="7" id="KW-1185">Reference proteome</keyword>
<dbReference type="InterPro" id="IPR050109">
    <property type="entry name" value="HTH-type_TetR-like_transc_reg"/>
</dbReference>
<dbReference type="InterPro" id="IPR009057">
    <property type="entry name" value="Homeodomain-like_sf"/>
</dbReference>
<dbReference type="InterPro" id="IPR036271">
    <property type="entry name" value="Tet_transcr_reg_TetR-rel_C_sf"/>
</dbReference>
<dbReference type="EMBL" id="BMKN01000001">
    <property type="protein sequence ID" value="GGE38478.1"/>
    <property type="molecule type" value="Genomic_DNA"/>
</dbReference>
<organism evidence="6 7">
    <name type="scientific">Actibacterium pelagium</name>
    <dbReference type="NCBI Taxonomy" id="2029103"/>
    <lineage>
        <taxon>Bacteria</taxon>
        <taxon>Pseudomonadati</taxon>
        <taxon>Pseudomonadota</taxon>
        <taxon>Alphaproteobacteria</taxon>
        <taxon>Rhodobacterales</taxon>
        <taxon>Roseobacteraceae</taxon>
        <taxon>Actibacterium</taxon>
    </lineage>
</organism>
<keyword evidence="3" id="KW-0804">Transcription</keyword>
<evidence type="ECO:0000313" key="6">
    <source>
        <dbReference type="EMBL" id="GGE38478.1"/>
    </source>
</evidence>
<evidence type="ECO:0000256" key="4">
    <source>
        <dbReference type="PROSITE-ProRule" id="PRU00335"/>
    </source>
</evidence>
<dbReference type="Gene3D" id="1.10.357.10">
    <property type="entry name" value="Tetracycline Repressor, domain 2"/>
    <property type="match status" value="1"/>
</dbReference>
<proteinExistence type="predicted"/>
<dbReference type="GO" id="GO:0000976">
    <property type="term" value="F:transcription cis-regulatory region binding"/>
    <property type="evidence" value="ECO:0007669"/>
    <property type="project" value="TreeGrafter"/>
</dbReference>
<evidence type="ECO:0000256" key="1">
    <source>
        <dbReference type="ARBA" id="ARBA00023015"/>
    </source>
</evidence>
<accession>A0A917ABF3</accession>
<evidence type="ECO:0000259" key="5">
    <source>
        <dbReference type="PROSITE" id="PS50977"/>
    </source>
</evidence>
<reference evidence="6" key="1">
    <citation type="journal article" date="2014" name="Int. J. Syst. Evol. Microbiol.">
        <title>Complete genome sequence of Corynebacterium casei LMG S-19264T (=DSM 44701T), isolated from a smear-ripened cheese.</title>
        <authorList>
            <consortium name="US DOE Joint Genome Institute (JGI-PGF)"/>
            <person name="Walter F."/>
            <person name="Albersmeier A."/>
            <person name="Kalinowski J."/>
            <person name="Ruckert C."/>
        </authorList>
    </citation>
    <scope>NUCLEOTIDE SEQUENCE</scope>
    <source>
        <strain evidence="6">CGMCC 1.16012</strain>
    </source>
</reference>
<sequence>MRQIAAQVGVQVGALYNYTPDKQGLLLDIMNRHLNELFEAWQAEPKPDDPIGQLEAFSRFHVRFHVTRPDTMFIAQMELRNLTPENFEAVEGLRRRYEGALEAILQEGQEGGLFRITDVRLATMAVLALLTGVANWYREGGRLPLEEVERIHWEMVRSAVGAGAS</sequence>
<reference evidence="6" key="2">
    <citation type="submission" date="2020-09" db="EMBL/GenBank/DDBJ databases">
        <authorList>
            <person name="Sun Q."/>
            <person name="Zhou Y."/>
        </authorList>
    </citation>
    <scope>NUCLEOTIDE SEQUENCE</scope>
    <source>
        <strain evidence="6">CGMCC 1.16012</strain>
    </source>
</reference>
<dbReference type="InterPro" id="IPR041490">
    <property type="entry name" value="KstR2_TetR_C"/>
</dbReference>
<comment type="caution">
    <text evidence="4">Lacks conserved residue(s) required for the propagation of feature annotation.</text>
</comment>
<evidence type="ECO:0000256" key="3">
    <source>
        <dbReference type="ARBA" id="ARBA00023163"/>
    </source>
</evidence>
<dbReference type="PROSITE" id="PS50977">
    <property type="entry name" value="HTH_TETR_2"/>
    <property type="match status" value="1"/>
</dbReference>
<dbReference type="Proteomes" id="UP000606730">
    <property type="component" value="Unassembled WGS sequence"/>
</dbReference>
<dbReference type="InterPro" id="IPR001647">
    <property type="entry name" value="HTH_TetR"/>
</dbReference>
<keyword evidence="1" id="KW-0805">Transcription regulation</keyword>